<dbReference type="Proteomes" id="UP001153331">
    <property type="component" value="Unassembled WGS sequence"/>
</dbReference>
<evidence type="ECO:0000313" key="1">
    <source>
        <dbReference type="EMBL" id="KAJ8104794.1"/>
    </source>
</evidence>
<evidence type="ECO:0000313" key="2">
    <source>
        <dbReference type="Proteomes" id="UP001153331"/>
    </source>
</evidence>
<keyword evidence="2" id="KW-1185">Reference proteome</keyword>
<reference evidence="1" key="1">
    <citation type="submission" date="2022-11" db="EMBL/GenBank/DDBJ databases">
        <title>Genome Sequence of Boeremia exigua.</title>
        <authorList>
            <person name="Buettner E."/>
        </authorList>
    </citation>
    <scope>NUCLEOTIDE SEQUENCE</scope>
    <source>
        <strain evidence="1">CU02</strain>
    </source>
</reference>
<accession>A0ACC2HNZ3</accession>
<organism evidence="1 2">
    <name type="scientific">Boeremia exigua</name>
    <dbReference type="NCBI Taxonomy" id="749465"/>
    <lineage>
        <taxon>Eukaryota</taxon>
        <taxon>Fungi</taxon>
        <taxon>Dikarya</taxon>
        <taxon>Ascomycota</taxon>
        <taxon>Pezizomycotina</taxon>
        <taxon>Dothideomycetes</taxon>
        <taxon>Pleosporomycetidae</taxon>
        <taxon>Pleosporales</taxon>
        <taxon>Pleosporineae</taxon>
        <taxon>Didymellaceae</taxon>
        <taxon>Boeremia</taxon>
    </lineage>
</organism>
<name>A0ACC2HNZ3_9PLEO</name>
<gene>
    <name evidence="1" type="ORF">OPT61_g10564</name>
</gene>
<protein>
    <submittedName>
        <fullName evidence="1">Uncharacterized protein</fullName>
    </submittedName>
</protein>
<comment type="caution">
    <text evidence="1">The sequence shown here is derived from an EMBL/GenBank/DDBJ whole genome shotgun (WGS) entry which is preliminary data.</text>
</comment>
<dbReference type="EMBL" id="JAPHNI010001804">
    <property type="protein sequence ID" value="KAJ8104794.1"/>
    <property type="molecule type" value="Genomic_DNA"/>
</dbReference>
<sequence>MLIFTATAAAAAMIFASVAALPDPPNEHYNLDTHFYEPECVIRTDVAVVGGGGVGTYATIQLKDMGKKVLLIESKARLGGHTETETDPLTGNPVDIGVKLYHDEPIVYEWFERFNLSTDQISFSGPEGAVSRNVDFRTGKILDGIPAANQTAVAAAIQRYTAVLHKYPQLEGGFYLPDPVPEDLYMPFGQFVEKCSALFPWVSSQP</sequence>
<proteinExistence type="predicted"/>